<dbReference type="Gene3D" id="2.20.230.10">
    <property type="entry name" value="Resuscitation-promoting factor rpfb"/>
    <property type="match status" value="1"/>
</dbReference>
<evidence type="ECO:0000259" key="3">
    <source>
        <dbReference type="PROSITE" id="PS51109"/>
    </source>
</evidence>
<dbReference type="Gene3D" id="2.40.40.10">
    <property type="entry name" value="RlpA-like domain"/>
    <property type="match status" value="1"/>
</dbReference>
<dbReference type="OrthoDB" id="9798935at2"/>
<dbReference type="PANTHER" id="PTHR39160:SF4">
    <property type="entry name" value="RESUSCITATION-PROMOTING FACTOR RPFB"/>
    <property type="match status" value="1"/>
</dbReference>
<dbReference type="RefSeq" id="WP_006523173.1">
    <property type="nucleotide sequence ID" value="NC_021184.1"/>
</dbReference>
<evidence type="ECO:0000313" key="4">
    <source>
        <dbReference type="EMBL" id="AGK99714.1"/>
    </source>
</evidence>
<dbReference type="Pfam" id="PF03990">
    <property type="entry name" value="DUF348"/>
    <property type="match status" value="2"/>
</dbReference>
<dbReference type="SUPFAM" id="SSF50685">
    <property type="entry name" value="Barwin-like endoglucanases"/>
    <property type="match status" value="1"/>
</dbReference>
<feature type="transmembrane region" description="Helical" evidence="2">
    <location>
        <begin position="19"/>
        <end position="37"/>
    </location>
</feature>
<dbReference type="InterPro" id="IPR010611">
    <property type="entry name" value="3D_dom"/>
</dbReference>
<dbReference type="EMBL" id="CP003273">
    <property type="protein sequence ID" value="AGK99714.1"/>
    <property type="molecule type" value="Genomic_DNA"/>
</dbReference>
<dbReference type="Pfam" id="PF07501">
    <property type="entry name" value="G5"/>
    <property type="match status" value="1"/>
</dbReference>
<dbReference type="STRING" id="767817.Desgi_0100"/>
<reference evidence="4 5" key="1">
    <citation type="submission" date="2012-01" db="EMBL/GenBank/DDBJ databases">
        <title>Complete sequence of Desulfotomaculum gibsoniae DSM 7213.</title>
        <authorList>
            <consortium name="US DOE Joint Genome Institute"/>
            <person name="Lucas S."/>
            <person name="Han J."/>
            <person name="Lapidus A."/>
            <person name="Cheng J.-F."/>
            <person name="Goodwin L."/>
            <person name="Pitluck S."/>
            <person name="Peters L."/>
            <person name="Ovchinnikova G."/>
            <person name="Teshima H."/>
            <person name="Detter J.C."/>
            <person name="Han C."/>
            <person name="Tapia R."/>
            <person name="Land M."/>
            <person name="Hauser L."/>
            <person name="Kyrpides N."/>
            <person name="Ivanova N."/>
            <person name="Pagani I."/>
            <person name="Parshina S."/>
            <person name="Plugge C."/>
            <person name="Muyzer G."/>
            <person name="Kuever J."/>
            <person name="Ivanova A."/>
            <person name="Nazina T."/>
            <person name="Klenk H.-P."/>
            <person name="Brambilla E."/>
            <person name="Spring S."/>
            <person name="Stams A.F."/>
            <person name="Woyke T."/>
        </authorList>
    </citation>
    <scope>NUCLEOTIDE SEQUENCE [LARGE SCALE GENOMIC DNA]</scope>
    <source>
        <strain evidence="4 5">DSM 7213</strain>
    </source>
</reference>
<dbReference type="PROSITE" id="PS51109">
    <property type="entry name" value="G5"/>
    <property type="match status" value="1"/>
</dbReference>
<dbReference type="AlphaFoldDB" id="R4KGR8"/>
<keyword evidence="2" id="KW-0472">Membrane</keyword>
<gene>
    <name evidence="4" type="ORF">Desgi_0100</name>
</gene>
<dbReference type="GO" id="GO:0004553">
    <property type="term" value="F:hydrolase activity, hydrolyzing O-glycosyl compounds"/>
    <property type="evidence" value="ECO:0007669"/>
    <property type="project" value="InterPro"/>
</dbReference>
<dbReference type="InterPro" id="IPR007137">
    <property type="entry name" value="DUF348"/>
</dbReference>
<dbReference type="Pfam" id="PF06725">
    <property type="entry name" value="3D"/>
    <property type="match status" value="1"/>
</dbReference>
<evidence type="ECO:0000256" key="1">
    <source>
        <dbReference type="ARBA" id="ARBA00022729"/>
    </source>
</evidence>
<evidence type="ECO:0000256" key="2">
    <source>
        <dbReference type="SAM" id="Phobius"/>
    </source>
</evidence>
<feature type="domain" description="G5" evidence="3">
    <location>
        <begin position="152"/>
        <end position="232"/>
    </location>
</feature>
<dbReference type="GO" id="GO:0019867">
    <property type="term" value="C:outer membrane"/>
    <property type="evidence" value="ECO:0007669"/>
    <property type="project" value="InterPro"/>
</dbReference>
<dbReference type="eggNOG" id="COG3583">
    <property type="taxonomic scope" value="Bacteria"/>
</dbReference>
<protein>
    <recommendedName>
        <fullName evidence="3">G5 domain-containing protein</fullName>
    </recommendedName>
</protein>
<accession>R4KGR8</accession>
<organism evidence="4 5">
    <name type="scientific">Desulfoscipio gibsoniae DSM 7213</name>
    <dbReference type="NCBI Taxonomy" id="767817"/>
    <lineage>
        <taxon>Bacteria</taxon>
        <taxon>Bacillati</taxon>
        <taxon>Bacillota</taxon>
        <taxon>Clostridia</taxon>
        <taxon>Eubacteriales</taxon>
        <taxon>Desulfallaceae</taxon>
        <taxon>Desulfoscipio</taxon>
    </lineage>
</organism>
<keyword evidence="2" id="KW-0812">Transmembrane</keyword>
<dbReference type="PANTHER" id="PTHR39160">
    <property type="entry name" value="CELL WALL-BINDING PROTEIN YOCH"/>
    <property type="match status" value="1"/>
</dbReference>
<keyword evidence="1" id="KW-0732">Signal</keyword>
<keyword evidence="2" id="KW-1133">Transmembrane helix</keyword>
<dbReference type="SMART" id="SM01208">
    <property type="entry name" value="G5"/>
    <property type="match status" value="1"/>
</dbReference>
<evidence type="ECO:0000313" key="5">
    <source>
        <dbReference type="Proteomes" id="UP000013520"/>
    </source>
</evidence>
<proteinExistence type="predicted"/>
<dbReference type="InterPro" id="IPR011098">
    <property type="entry name" value="G5_dom"/>
</dbReference>
<dbReference type="HOGENOM" id="CLU_036884_0_0_9"/>
<dbReference type="eggNOG" id="COG3584">
    <property type="taxonomic scope" value="Bacteria"/>
</dbReference>
<sequence>MDKSAAECTTTDNFFNGRVAAALLAIILLVVAIISAYQGAKKEVNLLVDGKQRRVHTFHNDVQGLLQENGIVLAAKDRVSPDPATALDDGMTVNVRRAVSVKLQVGNEQYQVLSSAETVGEVLNEEGVVLGERDIVTPALGTRFDKEVCIQVDRITTRVIEEEVPIPYEIKRENDATLFRGIVRVIKSGSEGLEKRIWEIVYKNDKEMEKRLLASTMLQEPVDQVVRVGTMQTVTRGGNDIRFSRAYDMVATAYTYTGNNTASGISPHVGVVAVDPSVIPMGSRLYVEGYGYGRAMDKGSAIKGNRIDVFMESHSQATSWGRRSVKVYLLE</sequence>
<dbReference type="InterPro" id="IPR036908">
    <property type="entry name" value="RlpA-like_sf"/>
</dbReference>
<dbReference type="GO" id="GO:0009254">
    <property type="term" value="P:peptidoglycan turnover"/>
    <property type="evidence" value="ECO:0007669"/>
    <property type="project" value="InterPro"/>
</dbReference>
<name>R4KGR8_9FIRM</name>
<dbReference type="InterPro" id="IPR051933">
    <property type="entry name" value="Resuscitation_pf_RpfB"/>
</dbReference>
<dbReference type="Proteomes" id="UP000013520">
    <property type="component" value="Chromosome"/>
</dbReference>
<dbReference type="CDD" id="cd22786">
    <property type="entry name" value="DPBB_YuiC-like"/>
    <property type="match status" value="1"/>
</dbReference>
<dbReference type="KEGG" id="dgi:Desgi_0100"/>
<keyword evidence="5" id="KW-1185">Reference proteome</keyword>